<reference evidence="1 2" key="1">
    <citation type="submission" date="2015-07" db="EMBL/GenBank/DDBJ databases">
        <title>Comparative genomics of the Sigatoka disease complex on banana suggests a link between parallel evolutionary changes in Pseudocercospora fijiensis and Pseudocercospora eumusae and increased virulence on the banana host.</title>
        <authorList>
            <person name="Chang T.-C."/>
            <person name="Salvucci A."/>
            <person name="Crous P.W."/>
            <person name="Stergiopoulos I."/>
        </authorList>
    </citation>
    <scope>NUCLEOTIDE SEQUENCE [LARGE SCALE GENOMIC DNA]</scope>
    <source>
        <strain evidence="1 2">CBS 116634</strain>
    </source>
</reference>
<protein>
    <submittedName>
        <fullName evidence="1">Uncharacterized protein</fullName>
    </submittedName>
</protein>
<accession>A0A139IG69</accession>
<dbReference type="AlphaFoldDB" id="A0A139IG69"/>
<name>A0A139IG69_9PEZI</name>
<organism evidence="1 2">
    <name type="scientific">Pseudocercospora musae</name>
    <dbReference type="NCBI Taxonomy" id="113226"/>
    <lineage>
        <taxon>Eukaryota</taxon>
        <taxon>Fungi</taxon>
        <taxon>Dikarya</taxon>
        <taxon>Ascomycota</taxon>
        <taxon>Pezizomycotina</taxon>
        <taxon>Dothideomycetes</taxon>
        <taxon>Dothideomycetidae</taxon>
        <taxon>Mycosphaerellales</taxon>
        <taxon>Mycosphaerellaceae</taxon>
        <taxon>Pseudocercospora</taxon>
    </lineage>
</organism>
<keyword evidence="2" id="KW-1185">Reference proteome</keyword>
<evidence type="ECO:0000313" key="2">
    <source>
        <dbReference type="Proteomes" id="UP000073492"/>
    </source>
</evidence>
<dbReference type="Proteomes" id="UP000073492">
    <property type="component" value="Unassembled WGS sequence"/>
</dbReference>
<sequence>MVLPIMDVQENYRDEQACEPLPVQDAWDELWLAPTLRAPEIIVPIGQVPYHSRMTDRQEMLPVCASVLSKEKTDLSLIQTIENVLRHAHRPLSVATGRQMFEPGWDVVEHLSTS</sequence>
<proteinExistence type="predicted"/>
<dbReference type="EMBL" id="LFZO01000111">
    <property type="protein sequence ID" value="KXT13582.1"/>
    <property type="molecule type" value="Genomic_DNA"/>
</dbReference>
<gene>
    <name evidence="1" type="ORF">AC579_8094</name>
</gene>
<dbReference type="STRING" id="113226.A0A139IG69"/>
<dbReference type="OrthoDB" id="5423360at2759"/>
<evidence type="ECO:0000313" key="1">
    <source>
        <dbReference type="EMBL" id="KXT13582.1"/>
    </source>
</evidence>
<comment type="caution">
    <text evidence="1">The sequence shown here is derived from an EMBL/GenBank/DDBJ whole genome shotgun (WGS) entry which is preliminary data.</text>
</comment>